<reference evidence="3 4" key="1">
    <citation type="submission" date="2016-07" db="EMBL/GenBank/DDBJ databases">
        <title>Multiple horizontal gene transfer events from other fungi enriched the ability of initially mycotrophic Trichoderma (Ascomycota) to feed on dead plant biomass.</title>
        <authorList>
            <consortium name="DOE Joint Genome Institute"/>
            <person name="Aerts A."/>
            <person name="Atanasova L."/>
            <person name="Chenthamara K."/>
            <person name="Zhang J."/>
            <person name="Grujic M."/>
            <person name="Henrissat B."/>
            <person name="Kuo A."/>
            <person name="Salamov A."/>
            <person name="Lipzen A."/>
            <person name="Labutti K."/>
            <person name="Barry K."/>
            <person name="Miao Y."/>
            <person name="Rahimi M.J."/>
            <person name="Shen Q."/>
            <person name="Grigoriev I.V."/>
            <person name="Kubicek C.P."/>
            <person name="Druzhinina I.S."/>
        </authorList>
    </citation>
    <scope>NUCLEOTIDE SEQUENCE [LARGE SCALE GENOMIC DNA]</scope>
    <source>
        <strain evidence="3 4">ATCC 18648</strain>
    </source>
</reference>
<accession>A0A2T4CIA4</accession>
<organism evidence="3 4">
    <name type="scientific">Trichoderma longibrachiatum ATCC 18648</name>
    <dbReference type="NCBI Taxonomy" id="983965"/>
    <lineage>
        <taxon>Eukaryota</taxon>
        <taxon>Fungi</taxon>
        <taxon>Dikarya</taxon>
        <taxon>Ascomycota</taxon>
        <taxon>Pezizomycotina</taxon>
        <taxon>Sordariomycetes</taxon>
        <taxon>Hypocreomycetidae</taxon>
        <taxon>Hypocreales</taxon>
        <taxon>Hypocreaceae</taxon>
        <taxon>Trichoderma</taxon>
    </lineage>
</organism>
<dbReference type="Proteomes" id="UP000240760">
    <property type="component" value="Unassembled WGS sequence"/>
</dbReference>
<proteinExistence type="predicted"/>
<name>A0A2T4CIA4_TRILO</name>
<evidence type="ECO:0000313" key="4">
    <source>
        <dbReference type="Proteomes" id="UP000240760"/>
    </source>
</evidence>
<feature type="compositionally biased region" description="Low complexity" evidence="1">
    <location>
        <begin position="1"/>
        <end position="15"/>
    </location>
</feature>
<gene>
    <name evidence="3" type="ORF">M440DRAFT_80155</name>
</gene>
<evidence type="ECO:0000313" key="3">
    <source>
        <dbReference type="EMBL" id="PTB81252.1"/>
    </source>
</evidence>
<dbReference type="AlphaFoldDB" id="A0A2T4CIA4"/>
<evidence type="ECO:0000256" key="2">
    <source>
        <dbReference type="SAM" id="SignalP"/>
    </source>
</evidence>
<keyword evidence="2" id="KW-0732">Signal</keyword>
<feature type="signal peptide" evidence="2">
    <location>
        <begin position="1"/>
        <end position="46"/>
    </location>
</feature>
<feature type="chain" id="PRO_5015413203" evidence="2">
    <location>
        <begin position="47"/>
        <end position="113"/>
    </location>
</feature>
<protein>
    <submittedName>
        <fullName evidence="3">Uncharacterized protein</fullName>
    </submittedName>
</protein>
<feature type="region of interest" description="Disordered" evidence="1">
    <location>
        <begin position="1"/>
        <end position="25"/>
    </location>
</feature>
<keyword evidence="4" id="KW-1185">Reference proteome</keyword>
<dbReference type="EMBL" id="KZ679126">
    <property type="protein sequence ID" value="PTB81252.1"/>
    <property type="molecule type" value="Genomic_DNA"/>
</dbReference>
<sequence>MSSTPSPSSSSSLHLPSHRVTNQSQRWRSWTWTLILLWALFLSGDGNRGLDCSDPCMAGKLLRCLPRRLTCSRRCLGSAFDFAVASPAASVGPNDSSARVALPCPGLPLGRFM</sequence>
<evidence type="ECO:0000256" key="1">
    <source>
        <dbReference type="SAM" id="MobiDB-lite"/>
    </source>
</evidence>